<accession>A0A835QB01</accession>
<feature type="domain" description="F-box" evidence="1">
    <location>
        <begin position="92"/>
        <end position="138"/>
    </location>
</feature>
<name>A0A835QB01_VANPL</name>
<dbReference type="PANTHER" id="PTHR31482">
    <property type="entry name" value="ESTS AU081301(E20138)"/>
    <property type="match status" value="1"/>
</dbReference>
<dbReference type="SUPFAM" id="SSF81383">
    <property type="entry name" value="F-box domain"/>
    <property type="match status" value="1"/>
</dbReference>
<evidence type="ECO:0000259" key="1">
    <source>
        <dbReference type="PROSITE" id="PS50181"/>
    </source>
</evidence>
<comment type="caution">
    <text evidence="2">The sequence shown here is derived from an EMBL/GenBank/DDBJ whole genome shotgun (WGS) entry which is preliminary data.</text>
</comment>
<dbReference type="AlphaFoldDB" id="A0A835QB01"/>
<dbReference type="InterPro" id="IPR001810">
    <property type="entry name" value="F-box_dom"/>
</dbReference>
<proteinExistence type="predicted"/>
<protein>
    <recommendedName>
        <fullName evidence="1">F-box domain-containing protein</fullName>
    </recommendedName>
</protein>
<dbReference type="SMART" id="SM00256">
    <property type="entry name" value="FBOX"/>
    <property type="match status" value="1"/>
</dbReference>
<organism evidence="2 3">
    <name type="scientific">Vanilla planifolia</name>
    <name type="common">Vanilla</name>
    <dbReference type="NCBI Taxonomy" id="51239"/>
    <lineage>
        <taxon>Eukaryota</taxon>
        <taxon>Viridiplantae</taxon>
        <taxon>Streptophyta</taxon>
        <taxon>Embryophyta</taxon>
        <taxon>Tracheophyta</taxon>
        <taxon>Spermatophyta</taxon>
        <taxon>Magnoliopsida</taxon>
        <taxon>Liliopsida</taxon>
        <taxon>Asparagales</taxon>
        <taxon>Orchidaceae</taxon>
        <taxon>Vanilloideae</taxon>
        <taxon>Vanilleae</taxon>
        <taxon>Vanilla</taxon>
    </lineage>
</organism>
<dbReference type="PROSITE" id="PS50181">
    <property type="entry name" value="FBOX"/>
    <property type="match status" value="1"/>
</dbReference>
<dbReference type="InterPro" id="IPR036047">
    <property type="entry name" value="F-box-like_dom_sf"/>
</dbReference>
<reference evidence="2 3" key="1">
    <citation type="journal article" date="2020" name="Nat. Food">
        <title>A phased Vanilla planifolia genome enables genetic improvement of flavour and production.</title>
        <authorList>
            <person name="Hasing T."/>
            <person name="Tang H."/>
            <person name="Brym M."/>
            <person name="Khazi F."/>
            <person name="Huang T."/>
            <person name="Chambers A.H."/>
        </authorList>
    </citation>
    <scope>NUCLEOTIDE SEQUENCE [LARGE SCALE GENOMIC DNA]</scope>
    <source>
        <tissue evidence="2">Leaf</tissue>
    </source>
</reference>
<dbReference type="EMBL" id="JADCNM010000009">
    <property type="protein sequence ID" value="KAG0469039.1"/>
    <property type="molecule type" value="Genomic_DNA"/>
</dbReference>
<sequence length="306" mass="34791">MVVFFIKPFLPFLMLLIAPLPQKPLFPSWVHDFGLLAVLLCQELIFHSFEWVKQSSICRTQNSKSPPAMPSGRSRSLEARDALQVAESPKAGMKILDLPELALELILAKLSPAELCNMACVCKSLCSRCRSDYLWESHMTGKWRRVLGEAARKKWELQVASMRRTRSLPPNSLIAFYLALESGRFSFPAQVFNRENGHAGFLLSCYDAEISYNARSNKFYVRYPPHGKRVPPIEEVPWQRIRAPSVDTFQQMISTSQIAWENYILVIILRYSGEETKSFPMVGGMELLAIWRCATEANIAAVVMQV</sequence>
<feature type="non-terminal residue" evidence="2">
    <location>
        <position position="306"/>
    </location>
</feature>
<evidence type="ECO:0000313" key="3">
    <source>
        <dbReference type="Proteomes" id="UP000639772"/>
    </source>
</evidence>
<gene>
    <name evidence="2" type="ORF">HPP92_018367</name>
</gene>
<dbReference type="Proteomes" id="UP000639772">
    <property type="component" value="Chromosome 9"/>
</dbReference>
<dbReference type="Gene3D" id="1.20.1280.50">
    <property type="match status" value="1"/>
</dbReference>
<dbReference type="OrthoDB" id="10484092at2759"/>
<dbReference type="PANTHER" id="PTHR31482:SF18">
    <property type="entry name" value="ESTS AU081301(E20138)"/>
    <property type="match status" value="1"/>
</dbReference>
<dbReference type="Pfam" id="PF00646">
    <property type="entry name" value="F-box"/>
    <property type="match status" value="1"/>
</dbReference>
<evidence type="ECO:0000313" key="2">
    <source>
        <dbReference type="EMBL" id="KAG0469039.1"/>
    </source>
</evidence>